<dbReference type="EMBL" id="LAZR01030402">
    <property type="protein sequence ID" value="KKL56713.1"/>
    <property type="molecule type" value="Genomic_DNA"/>
</dbReference>
<proteinExistence type="predicted"/>
<gene>
    <name evidence="1" type="ORF">LCGC14_2242650</name>
</gene>
<evidence type="ECO:0000313" key="1">
    <source>
        <dbReference type="EMBL" id="KKL56713.1"/>
    </source>
</evidence>
<reference evidence="1" key="1">
    <citation type="journal article" date="2015" name="Nature">
        <title>Complex archaea that bridge the gap between prokaryotes and eukaryotes.</title>
        <authorList>
            <person name="Spang A."/>
            <person name="Saw J.H."/>
            <person name="Jorgensen S.L."/>
            <person name="Zaremba-Niedzwiedzka K."/>
            <person name="Martijn J."/>
            <person name="Lind A.E."/>
            <person name="van Eijk R."/>
            <person name="Schleper C."/>
            <person name="Guy L."/>
            <person name="Ettema T.J."/>
        </authorList>
    </citation>
    <scope>NUCLEOTIDE SEQUENCE</scope>
</reference>
<name>A0A0F9D4M4_9ZZZZ</name>
<protein>
    <submittedName>
        <fullName evidence="1">Uncharacterized protein</fullName>
    </submittedName>
</protein>
<organism evidence="1">
    <name type="scientific">marine sediment metagenome</name>
    <dbReference type="NCBI Taxonomy" id="412755"/>
    <lineage>
        <taxon>unclassified sequences</taxon>
        <taxon>metagenomes</taxon>
        <taxon>ecological metagenomes</taxon>
    </lineage>
</organism>
<comment type="caution">
    <text evidence="1">The sequence shown here is derived from an EMBL/GenBank/DDBJ whole genome shotgun (WGS) entry which is preliminary data.</text>
</comment>
<sequence>MKISVECYSGYRGEETPRAVWIGSRKIEVIDILDRWLSPDHRYFKIRGNDQSVYIIRNDSITLEWDLTYYMQENPVADSMKND</sequence>
<dbReference type="AlphaFoldDB" id="A0A0F9D4M4"/>
<accession>A0A0F9D4M4</accession>